<evidence type="ECO:0000259" key="3">
    <source>
        <dbReference type="Pfam" id="PF19291"/>
    </source>
</evidence>
<name>A0A1H0MVA2_9BURK</name>
<organism evidence="4 5">
    <name type="scientific">Paracidovorax cattleyae</name>
    <dbReference type="NCBI Taxonomy" id="80868"/>
    <lineage>
        <taxon>Bacteria</taxon>
        <taxon>Pseudomonadati</taxon>
        <taxon>Pseudomonadota</taxon>
        <taxon>Betaproteobacteria</taxon>
        <taxon>Burkholderiales</taxon>
        <taxon>Comamonadaceae</taxon>
        <taxon>Paracidovorax</taxon>
    </lineage>
</organism>
<gene>
    <name evidence="4" type="ORF">SAMN04489708_10474</name>
</gene>
<dbReference type="SUPFAM" id="SSF48208">
    <property type="entry name" value="Six-hairpin glycosidases"/>
    <property type="match status" value="1"/>
</dbReference>
<feature type="region of interest" description="Disordered" evidence="1">
    <location>
        <begin position="1"/>
        <end position="24"/>
    </location>
</feature>
<dbReference type="GO" id="GO:0004553">
    <property type="term" value="F:hydrolase activity, hydrolyzing O-glycosyl compounds"/>
    <property type="evidence" value="ECO:0007669"/>
    <property type="project" value="UniProtKB-ARBA"/>
</dbReference>
<dbReference type="Pfam" id="PF00723">
    <property type="entry name" value="Glyco_hydro_15"/>
    <property type="match status" value="1"/>
</dbReference>
<feature type="domain" description="GH15-like" evidence="2">
    <location>
        <begin position="273"/>
        <end position="636"/>
    </location>
</feature>
<dbReference type="PANTHER" id="PTHR31616">
    <property type="entry name" value="TREHALASE"/>
    <property type="match status" value="1"/>
</dbReference>
<feature type="compositionally biased region" description="Pro residues" evidence="1">
    <location>
        <begin position="1"/>
        <end position="16"/>
    </location>
</feature>
<dbReference type="EMBL" id="FNJL01000004">
    <property type="protein sequence ID" value="SDO84040.1"/>
    <property type="molecule type" value="Genomic_DNA"/>
</dbReference>
<proteinExistence type="predicted"/>
<dbReference type="Pfam" id="PF19291">
    <property type="entry name" value="TREH_N"/>
    <property type="match status" value="1"/>
</dbReference>
<accession>A0A1H0MVA2</accession>
<dbReference type="InterPro" id="IPR045582">
    <property type="entry name" value="Trehalase-like_N"/>
</dbReference>
<dbReference type="Gene3D" id="1.50.10.10">
    <property type="match status" value="1"/>
</dbReference>
<dbReference type="InterPro" id="IPR012341">
    <property type="entry name" value="6hp_glycosidase-like_sf"/>
</dbReference>
<evidence type="ECO:0000313" key="5">
    <source>
        <dbReference type="Proteomes" id="UP000199317"/>
    </source>
</evidence>
<dbReference type="GO" id="GO:0005975">
    <property type="term" value="P:carbohydrate metabolic process"/>
    <property type="evidence" value="ECO:0007669"/>
    <property type="project" value="InterPro"/>
</dbReference>
<dbReference type="PANTHER" id="PTHR31616:SF0">
    <property type="entry name" value="GLUCAN 1,4-ALPHA-GLUCOSIDASE"/>
    <property type="match status" value="1"/>
</dbReference>
<evidence type="ECO:0000313" key="4">
    <source>
        <dbReference type="EMBL" id="SDO84040.1"/>
    </source>
</evidence>
<feature type="domain" description="Trehalase-like N-terminal" evidence="3">
    <location>
        <begin position="61"/>
        <end position="209"/>
    </location>
</feature>
<dbReference type="InterPro" id="IPR011613">
    <property type="entry name" value="GH15-like"/>
</dbReference>
<evidence type="ECO:0000256" key="1">
    <source>
        <dbReference type="SAM" id="MobiDB-lite"/>
    </source>
</evidence>
<dbReference type="Proteomes" id="UP000199317">
    <property type="component" value="Unassembled WGS sequence"/>
</dbReference>
<evidence type="ECO:0000259" key="2">
    <source>
        <dbReference type="Pfam" id="PF00723"/>
    </source>
</evidence>
<dbReference type="InterPro" id="IPR008928">
    <property type="entry name" value="6-hairpin_glycosidase_sf"/>
</dbReference>
<reference evidence="5" key="1">
    <citation type="submission" date="2016-10" db="EMBL/GenBank/DDBJ databases">
        <authorList>
            <person name="Varghese N."/>
            <person name="Submissions S."/>
        </authorList>
    </citation>
    <scope>NUCLEOTIDE SEQUENCE [LARGE SCALE GENOMIC DNA]</scope>
    <source>
        <strain evidence="5">DSM 17101</strain>
    </source>
</reference>
<protein>
    <submittedName>
        <fullName evidence="4">Glucoamylase (Glucan-1,4-alpha-glucosidase), GH15 family</fullName>
    </submittedName>
</protein>
<keyword evidence="5" id="KW-1185">Reference proteome</keyword>
<sequence>MTSPTSTPPSSPPPPASAAASAAAAAAASAPPFADGNLGLSHDPLPRPPGFAAPGEVSLSLGMVGNCSVSALVDANAHIVWCCLPRFDGDPVFNALIQPGEQGSRFAIELEDQVESRQWYEPNTAVLRTRLTDRSGNSIEVTDFAPRFHARSRFFRPMLLVRRVRPVQGSPRIRVTANVRFGWGSEKPGITRGSNHVRFVGADQTLRLNTDAPLSHVLSGQPFVLSREYNFLLGADESLPFGIADTARSYEQETVAYWRQWTQRLAVPLEWQDAVIRAAITLKLSLYEDTGAIVAAMTTSIPESAHSGRNWDYRYCWLRDAFFVVRALNSLSETATMEDYLRWLSNVVVETSSGHIQPLYGIGLERDLPEYFVPQLAGYRGMGPVRVGNQAAEHFQHDVYGNIVLGAAQAFHDRRLLHPAGPAEFARMEHIGELAVKVYGTPDAGMWELRTRARVHTSSALMSWAACDRLAKIADSLQLSDRAGYWHGHARRMRDEILEKSWSDKRQAFAESFGGNELDASVLLMAEVGLIDPRDPRFVSTVDAMEHTLCDGPYMRRYEAADDFGKPDTAFNICTFWRIDALARIGRRSQAREIFEAMLAARNPLGLLSEDTHAQTGEMWGNFPQTYSMVGIINAAMRLSAPWDSVI</sequence>
<dbReference type="AlphaFoldDB" id="A0A1H0MVA2"/>